<feature type="compositionally biased region" description="Low complexity" evidence="1">
    <location>
        <begin position="249"/>
        <end position="271"/>
    </location>
</feature>
<protein>
    <submittedName>
        <fullName evidence="2">Uncharacterized protein</fullName>
    </submittedName>
</protein>
<proteinExistence type="predicted"/>
<evidence type="ECO:0000256" key="1">
    <source>
        <dbReference type="SAM" id="MobiDB-lite"/>
    </source>
</evidence>
<evidence type="ECO:0000313" key="3">
    <source>
        <dbReference type="Proteomes" id="UP000619293"/>
    </source>
</evidence>
<organism evidence="2 3">
    <name type="scientific">Catellatospora chokoriensis</name>
    <dbReference type="NCBI Taxonomy" id="310353"/>
    <lineage>
        <taxon>Bacteria</taxon>
        <taxon>Bacillati</taxon>
        <taxon>Actinomycetota</taxon>
        <taxon>Actinomycetes</taxon>
        <taxon>Micromonosporales</taxon>
        <taxon>Micromonosporaceae</taxon>
        <taxon>Catellatospora</taxon>
    </lineage>
</organism>
<dbReference type="Proteomes" id="UP000619293">
    <property type="component" value="Unassembled WGS sequence"/>
</dbReference>
<evidence type="ECO:0000313" key="2">
    <source>
        <dbReference type="EMBL" id="GIF90388.1"/>
    </source>
</evidence>
<sequence length="413" mass="42353">MDTFLARIAARARGSEPCALSLRVSSRFEPEEPTVGWPSDEPAGEPPEHVPLDRVPMAEAPAETLTPDRFGTAGARPSGDEAALDPPLSATWPAAAAPIRPKVVPDEPESERGAIAQPPEPNAGGAARPADARARHSPAEAAGSTDVKHVVRASEGPAESTDLHSTTPRRLDAAPHHAVSAAPIPSHSANPVPGENVHASAAPALPVPGADHQSDTIAREQPSLQPADVDAGTTAAQPQPSVPVTPHLAARPAQPGATAGTGAAGRAAARPARNRAKALLPPPAGPPPTRVDTSHAGDGQHEPGPSADTPAGDDPHPPPPAAVDIPGLLRSQLVPLLLERGLVEPHEAAGLRLVTGEHRLDDSDGVHLNIGRVEVVRPAEPRRAEPQPHSPPAGPSAADRLGTYAARRASEWA</sequence>
<reference evidence="2 3" key="1">
    <citation type="submission" date="2021-01" db="EMBL/GenBank/DDBJ databases">
        <title>Whole genome shotgun sequence of Catellatospora chokoriensis NBRC 107358.</title>
        <authorList>
            <person name="Komaki H."/>
            <person name="Tamura T."/>
        </authorList>
    </citation>
    <scope>NUCLEOTIDE SEQUENCE [LARGE SCALE GENOMIC DNA]</scope>
    <source>
        <strain evidence="2 3">NBRC 107358</strain>
    </source>
</reference>
<feature type="region of interest" description="Disordered" evidence="1">
    <location>
        <begin position="378"/>
        <end position="413"/>
    </location>
</feature>
<accession>A0A8J3NSD0</accession>
<keyword evidence="3" id="KW-1185">Reference proteome</keyword>
<feature type="compositionally biased region" description="Basic and acidic residues" evidence="1">
    <location>
        <begin position="292"/>
        <end position="301"/>
    </location>
</feature>
<name>A0A8J3NSD0_9ACTN</name>
<dbReference type="RefSeq" id="WP_191842804.1">
    <property type="nucleotide sequence ID" value="NZ_BAAALB010000028.1"/>
</dbReference>
<comment type="caution">
    <text evidence="2">The sequence shown here is derived from an EMBL/GenBank/DDBJ whole genome shotgun (WGS) entry which is preliminary data.</text>
</comment>
<dbReference type="EMBL" id="BONG01000022">
    <property type="protein sequence ID" value="GIF90388.1"/>
    <property type="molecule type" value="Genomic_DNA"/>
</dbReference>
<feature type="region of interest" description="Disordered" evidence="1">
    <location>
        <begin position="26"/>
        <end position="327"/>
    </location>
</feature>
<gene>
    <name evidence="2" type="ORF">Cch02nite_38320</name>
</gene>
<feature type="compositionally biased region" description="Pro residues" evidence="1">
    <location>
        <begin position="280"/>
        <end position="289"/>
    </location>
</feature>
<dbReference type="AlphaFoldDB" id="A0A8J3NSD0"/>